<reference evidence="1" key="1">
    <citation type="journal article" date="2023" name="Plant Biotechnol. J.">
        <title>Chromosome-level wild Hevea brasiliensis genome provides new tools for genomic-assisted breeding and valuable loci to elevate rubber yield.</title>
        <authorList>
            <person name="Cheng H."/>
            <person name="Song X."/>
            <person name="Hu Y."/>
            <person name="Wu T."/>
            <person name="Yang Q."/>
            <person name="An Z."/>
            <person name="Feng S."/>
            <person name="Deng Z."/>
            <person name="Wu W."/>
            <person name="Zeng X."/>
            <person name="Tu M."/>
            <person name="Wang X."/>
            <person name="Huang H."/>
        </authorList>
    </citation>
    <scope>NUCLEOTIDE SEQUENCE</scope>
    <source>
        <strain evidence="1">MT/VB/25A 57/8</strain>
    </source>
</reference>
<comment type="caution">
    <text evidence="1">The sequence shown here is derived from an EMBL/GenBank/DDBJ whole genome shotgun (WGS) entry which is preliminary data.</text>
</comment>
<dbReference type="EMBL" id="JARPOI010000004">
    <property type="protein sequence ID" value="KAJ9183019.1"/>
    <property type="molecule type" value="Genomic_DNA"/>
</dbReference>
<evidence type="ECO:0000313" key="2">
    <source>
        <dbReference type="Proteomes" id="UP001174677"/>
    </source>
</evidence>
<evidence type="ECO:0000313" key="1">
    <source>
        <dbReference type="EMBL" id="KAJ9183019.1"/>
    </source>
</evidence>
<dbReference type="Proteomes" id="UP001174677">
    <property type="component" value="Chromosome 4"/>
</dbReference>
<gene>
    <name evidence="1" type="ORF">P3X46_006939</name>
</gene>
<protein>
    <submittedName>
        <fullName evidence="1">Uncharacterized protein</fullName>
    </submittedName>
</protein>
<sequence length="59" mass="6170">MADEAYRAGCAALAKEKLIEGLHSLSISLSKSPPDKTSPVANLQSLISLTSGQIQKFPG</sequence>
<name>A0ABQ9MRU8_HEVBR</name>
<organism evidence="1 2">
    <name type="scientific">Hevea brasiliensis</name>
    <name type="common">Para rubber tree</name>
    <name type="synonym">Siphonia brasiliensis</name>
    <dbReference type="NCBI Taxonomy" id="3981"/>
    <lineage>
        <taxon>Eukaryota</taxon>
        <taxon>Viridiplantae</taxon>
        <taxon>Streptophyta</taxon>
        <taxon>Embryophyta</taxon>
        <taxon>Tracheophyta</taxon>
        <taxon>Spermatophyta</taxon>
        <taxon>Magnoliopsida</taxon>
        <taxon>eudicotyledons</taxon>
        <taxon>Gunneridae</taxon>
        <taxon>Pentapetalae</taxon>
        <taxon>rosids</taxon>
        <taxon>fabids</taxon>
        <taxon>Malpighiales</taxon>
        <taxon>Euphorbiaceae</taxon>
        <taxon>Crotonoideae</taxon>
        <taxon>Micrandreae</taxon>
        <taxon>Hevea</taxon>
    </lineage>
</organism>
<keyword evidence="2" id="KW-1185">Reference proteome</keyword>
<accession>A0ABQ9MRU8</accession>
<proteinExistence type="predicted"/>